<reference evidence="3 4" key="1">
    <citation type="submission" date="2016-10" db="EMBL/GenBank/DDBJ databases">
        <authorList>
            <person name="de Groot N.N."/>
        </authorList>
    </citation>
    <scope>NUCLEOTIDE SEQUENCE [LARGE SCALE GENOMIC DNA]</scope>
    <source>
        <strain evidence="3 4">DSM 28010</strain>
    </source>
</reference>
<proteinExistence type="predicted"/>
<evidence type="ECO:0000313" key="4">
    <source>
        <dbReference type="Proteomes" id="UP000199340"/>
    </source>
</evidence>
<dbReference type="InterPro" id="IPR016130">
    <property type="entry name" value="Tyr_Pase_AS"/>
</dbReference>
<dbReference type="SMART" id="SM00404">
    <property type="entry name" value="PTPc_motif"/>
    <property type="match status" value="1"/>
</dbReference>
<dbReference type="PANTHER" id="PTHR23339">
    <property type="entry name" value="TYROSINE SPECIFIC PROTEIN PHOSPHATASE AND DUAL SPECIFICITY PROTEIN PHOSPHATASE"/>
    <property type="match status" value="1"/>
</dbReference>
<protein>
    <submittedName>
        <fullName evidence="3">Dual specificity phosphatase, catalytic domain</fullName>
    </submittedName>
</protein>
<dbReference type="FunFam" id="3.90.190.10:FF:000157">
    <property type="entry name" value="Protein-tyrosine phosphatase"/>
    <property type="match status" value="1"/>
</dbReference>
<dbReference type="Gene3D" id="3.90.190.10">
    <property type="entry name" value="Protein tyrosine phosphatase superfamily"/>
    <property type="match status" value="1"/>
</dbReference>
<evidence type="ECO:0000313" key="3">
    <source>
        <dbReference type="EMBL" id="SDI98832.1"/>
    </source>
</evidence>
<dbReference type="Pfam" id="PF22784">
    <property type="entry name" value="PTP-SAK"/>
    <property type="match status" value="1"/>
</dbReference>
<feature type="domain" description="Tyrosine specific protein phosphatases" evidence="2">
    <location>
        <begin position="106"/>
        <end position="173"/>
    </location>
</feature>
<dbReference type="InterPro" id="IPR057023">
    <property type="entry name" value="PTP-SAK"/>
</dbReference>
<dbReference type="AlphaFoldDB" id="A0A1G8Q273"/>
<dbReference type="PROSITE" id="PS00383">
    <property type="entry name" value="TYR_PHOSPHATASE_1"/>
    <property type="match status" value="1"/>
</dbReference>
<dbReference type="InterPro" id="IPR000387">
    <property type="entry name" value="Tyr_Pase_dom"/>
</dbReference>
<keyword evidence="1" id="KW-0378">Hydrolase</keyword>
<accession>A0A1G8Q273</accession>
<gene>
    <name evidence="3" type="ORF">SAMN05421850_10787</name>
</gene>
<evidence type="ECO:0000259" key="2">
    <source>
        <dbReference type="PROSITE" id="PS50056"/>
    </source>
</evidence>
<dbReference type="GO" id="GO:0016791">
    <property type="term" value="F:phosphatase activity"/>
    <property type="evidence" value="ECO:0007669"/>
    <property type="project" value="UniProtKB-ARBA"/>
</dbReference>
<evidence type="ECO:0000256" key="1">
    <source>
        <dbReference type="ARBA" id="ARBA00022801"/>
    </source>
</evidence>
<keyword evidence="4" id="KW-1185">Reference proteome</keyword>
<dbReference type="Proteomes" id="UP000199340">
    <property type="component" value="Unassembled WGS sequence"/>
</dbReference>
<name>A0A1G8Q273_9RHOB</name>
<dbReference type="InterPro" id="IPR050561">
    <property type="entry name" value="PTP"/>
</dbReference>
<sequence length="189" mass="20209">MKTAISGSATPSVQKGSDVSQMVIHALPVAGGILAICPLPGRGGSYAEDIEHLHEWRPSLVVSLATQPELVAEGAETLGQDMQDRGSRWVHLPIPDFGVPDAATARKWDDTSQIALAALRGGGRVLVHCMGGCGRSGMIALRLMIEAGEAPARALDRLRHVRPCAIETDAQMEWAIKVRPPEFIHRGGR</sequence>
<organism evidence="3 4">
    <name type="scientific">Lutimaribacter saemankumensis</name>
    <dbReference type="NCBI Taxonomy" id="490829"/>
    <lineage>
        <taxon>Bacteria</taxon>
        <taxon>Pseudomonadati</taxon>
        <taxon>Pseudomonadota</taxon>
        <taxon>Alphaproteobacteria</taxon>
        <taxon>Rhodobacterales</taxon>
        <taxon>Roseobacteraceae</taxon>
        <taxon>Lutimaribacter</taxon>
    </lineage>
</organism>
<dbReference type="EMBL" id="FNEB01000007">
    <property type="protein sequence ID" value="SDI98832.1"/>
    <property type="molecule type" value="Genomic_DNA"/>
</dbReference>
<dbReference type="InterPro" id="IPR029021">
    <property type="entry name" value="Prot-tyrosine_phosphatase-like"/>
</dbReference>
<dbReference type="STRING" id="490829.SAMN05421850_10787"/>
<dbReference type="SUPFAM" id="SSF52799">
    <property type="entry name" value="(Phosphotyrosine protein) phosphatases II"/>
    <property type="match status" value="1"/>
</dbReference>
<dbReference type="PROSITE" id="PS50056">
    <property type="entry name" value="TYR_PHOSPHATASE_2"/>
    <property type="match status" value="1"/>
</dbReference>
<dbReference type="InterPro" id="IPR003595">
    <property type="entry name" value="Tyr_Pase_cat"/>
</dbReference>